<proteinExistence type="predicted"/>
<evidence type="ECO:0008006" key="4">
    <source>
        <dbReference type="Google" id="ProtNLM"/>
    </source>
</evidence>
<reference evidence="2 3" key="1">
    <citation type="journal article" date="2016" name="Nat. Commun.">
        <title>Thousands of microbial genomes shed light on interconnected biogeochemical processes in an aquifer system.</title>
        <authorList>
            <person name="Anantharaman K."/>
            <person name="Brown C.T."/>
            <person name="Hug L.A."/>
            <person name="Sharon I."/>
            <person name="Castelle C.J."/>
            <person name="Probst A.J."/>
            <person name="Thomas B.C."/>
            <person name="Singh A."/>
            <person name="Wilkins M.J."/>
            <person name="Karaoz U."/>
            <person name="Brodie E.L."/>
            <person name="Williams K.H."/>
            <person name="Hubbard S.S."/>
            <person name="Banfield J.F."/>
        </authorList>
    </citation>
    <scope>NUCLEOTIDE SEQUENCE [LARGE SCALE GENOMIC DNA]</scope>
</reference>
<gene>
    <name evidence="2" type="ORF">A2W32_01060</name>
</gene>
<evidence type="ECO:0000256" key="1">
    <source>
        <dbReference type="ARBA" id="ARBA00023115"/>
    </source>
</evidence>
<dbReference type="AlphaFoldDB" id="A0A1F4V307"/>
<dbReference type="NCBIfam" id="NF037959">
    <property type="entry name" value="MFS_SpdSyn"/>
    <property type="match status" value="1"/>
</dbReference>
<evidence type="ECO:0000313" key="3">
    <source>
        <dbReference type="Proteomes" id="UP000177371"/>
    </source>
</evidence>
<dbReference type="Gene3D" id="3.40.50.150">
    <property type="entry name" value="Vaccinia Virus protein VP39"/>
    <property type="match status" value="1"/>
</dbReference>
<comment type="caution">
    <text evidence="2">The sequence shown here is derived from an EMBL/GenBank/DDBJ whole genome shotgun (WGS) entry which is preliminary data.</text>
</comment>
<dbReference type="SUPFAM" id="SSF53335">
    <property type="entry name" value="S-adenosyl-L-methionine-dependent methyltransferases"/>
    <property type="match status" value="1"/>
</dbReference>
<dbReference type="CDD" id="cd02440">
    <property type="entry name" value="AdoMet_MTases"/>
    <property type="match status" value="1"/>
</dbReference>
<keyword evidence="1" id="KW-0620">Polyamine biosynthesis</keyword>
<evidence type="ECO:0000313" key="2">
    <source>
        <dbReference type="EMBL" id="OGC51548.1"/>
    </source>
</evidence>
<sequence length="198" mass="22037">TTKLIADGTVQSVNWDSPVAEKMVFGRMVQVLKQQEPNLRKVLVFGLGGGAMQNLISKSFPGVEIISVEIDPVMIDTAKEFFNLDQIPNHRVINDDAFRVVVEPEKFDLTIQSFDAVVIDIYCGSKYPDLGKSGNFFASIKKILHPGGLAVFNRIYLQSHQYDVDLFVKDLSEFFTDVNTTTVAGKTNSDNILIYGRA</sequence>
<feature type="non-terminal residue" evidence="2">
    <location>
        <position position="1"/>
    </location>
</feature>
<dbReference type="PANTHER" id="PTHR43317">
    <property type="entry name" value="THERMOSPERMINE SYNTHASE ACAULIS5"/>
    <property type="match status" value="1"/>
</dbReference>
<dbReference type="STRING" id="1802610.A2W32_01060"/>
<dbReference type="PANTHER" id="PTHR43317:SF1">
    <property type="entry name" value="THERMOSPERMINE SYNTHASE ACAULIS5"/>
    <property type="match status" value="1"/>
</dbReference>
<name>A0A1F4V307_UNCKA</name>
<accession>A0A1F4V307</accession>
<dbReference type="Proteomes" id="UP000177371">
    <property type="component" value="Unassembled WGS sequence"/>
</dbReference>
<dbReference type="Pfam" id="PF01564">
    <property type="entry name" value="Spermine_synth"/>
    <property type="match status" value="1"/>
</dbReference>
<dbReference type="GO" id="GO:0006596">
    <property type="term" value="P:polyamine biosynthetic process"/>
    <property type="evidence" value="ECO:0007669"/>
    <property type="project" value="UniProtKB-KW"/>
</dbReference>
<protein>
    <recommendedName>
        <fullName evidence="4">PABS domain-containing protein</fullName>
    </recommendedName>
</protein>
<organism evidence="2 3">
    <name type="scientific">candidate division WWE3 bacterium RBG_16_37_10</name>
    <dbReference type="NCBI Taxonomy" id="1802610"/>
    <lineage>
        <taxon>Bacteria</taxon>
        <taxon>Katanobacteria</taxon>
    </lineage>
</organism>
<dbReference type="InterPro" id="IPR029063">
    <property type="entry name" value="SAM-dependent_MTases_sf"/>
</dbReference>
<dbReference type="EMBL" id="MEUT01000018">
    <property type="protein sequence ID" value="OGC51548.1"/>
    <property type="molecule type" value="Genomic_DNA"/>
</dbReference>